<accession>A0A6J6I6I3</accession>
<organism evidence="1">
    <name type="scientific">freshwater metagenome</name>
    <dbReference type="NCBI Taxonomy" id="449393"/>
    <lineage>
        <taxon>unclassified sequences</taxon>
        <taxon>metagenomes</taxon>
        <taxon>ecological metagenomes</taxon>
    </lineage>
</organism>
<protein>
    <submittedName>
        <fullName evidence="1">Unannotated protein</fullName>
    </submittedName>
</protein>
<sequence>MVSKAETAVARVVFGMSSDPGDEFTTNVMASTITLSPPSTGSMVTVQPVRHERPVTDIDTSVQSVPTLKICEFVTFVCAEHPLAVPVWLI</sequence>
<gene>
    <name evidence="1" type="ORF">UFOPK1835_01865</name>
</gene>
<reference evidence="1" key="1">
    <citation type="submission" date="2020-05" db="EMBL/GenBank/DDBJ databases">
        <authorList>
            <person name="Chiriac C."/>
            <person name="Salcher M."/>
            <person name="Ghai R."/>
            <person name="Kavagutti S V."/>
        </authorList>
    </citation>
    <scope>NUCLEOTIDE SEQUENCE</scope>
</reference>
<proteinExistence type="predicted"/>
<dbReference type="AlphaFoldDB" id="A0A6J6I6I3"/>
<dbReference type="EMBL" id="CAEZUP010000110">
    <property type="protein sequence ID" value="CAB4622081.1"/>
    <property type="molecule type" value="Genomic_DNA"/>
</dbReference>
<evidence type="ECO:0000313" key="1">
    <source>
        <dbReference type="EMBL" id="CAB4622081.1"/>
    </source>
</evidence>
<name>A0A6J6I6I3_9ZZZZ</name>